<evidence type="ECO:0000313" key="2">
    <source>
        <dbReference type="EMBL" id="KAK2090338.1"/>
    </source>
</evidence>
<sequence length="99" mass="10416">MNTIWEAERGQLHGSPPGPLALQNPEPLPRLPCRLPGLPPPTLPVLDETAAGPGRLDAAPMGGGRCGPNTTEASRGLSRLCKRWGSAYPGWVEGLGWKG</sequence>
<evidence type="ECO:0000256" key="1">
    <source>
        <dbReference type="SAM" id="MobiDB-lite"/>
    </source>
</evidence>
<dbReference type="Proteomes" id="UP001266305">
    <property type="component" value="Unassembled WGS sequence"/>
</dbReference>
<keyword evidence="3" id="KW-1185">Reference proteome</keyword>
<feature type="compositionally biased region" description="Basic and acidic residues" evidence="1">
    <location>
        <begin position="1"/>
        <end position="11"/>
    </location>
</feature>
<dbReference type="EMBL" id="JASSZA010000017">
    <property type="protein sequence ID" value="KAK2090338.1"/>
    <property type="molecule type" value="Genomic_DNA"/>
</dbReference>
<organism evidence="2 3">
    <name type="scientific">Saguinus oedipus</name>
    <name type="common">Cotton-top tamarin</name>
    <name type="synonym">Oedipomidas oedipus</name>
    <dbReference type="NCBI Taxonomy" id="9490"/>
    <lineage>
        <taxon>Eukaryota</taxon>
        <taxon>Metazoa</taxon>
        <taxon>Chordata</taxon>
        <taxon>Craniata</taxon>
        <taxon>Vertebrata</taxon>
        <taxon>Euteleostomi</taxon>
        <taxon>Mammalia</taxon>
        <taxon>Eutheria</taxon>
        <taxon>Euarchontoglires</taxon>
        <taxon>Primates</taxon>
        <taxon>Haplorrhini</taxon>
        <taxon>Platyrrhini</taxon>
        <taxon>Cebidae</taxon>
        <taxon>Callitrichinae</taxon>
        <taxon>Saguinus</taxon>
    </lineage>
</organism>
<feature type="region of interest" description="Disordered" evidence="1">
    <location>
        <begin position="39"/>
        <end position="72"/>
    </location>
</feature>
<name>A0ABQ9U107_SAGOE</name>
<comment type="caution">
    <text evidence="2">The sequence shown here is derived from an EMBL/GenBank/DDBJ whole genome shotgun (WGS) entry which is preliminary data.</text>
</comment>
<evidence type="ECO:0000313" key="3">
    <source>
        <dbReference type="Proteomes" id="UP001266305"/>
    </source>
</evidence>
<proteinExistence type="predicted"/>
<accession>A0ABQ9U107</accession>
<gene>
    <name evidence="2" type="ORF">P7K49_031594</name>
</gene>
<protein>
    <submittedName>
        <fullName evidence="2">Uncharacterized protein</fullName>
    </submittedName>
</protein>
<reference evidence="2 3" key="1">
    <citation type="submission" date="2023-05" db="EMBL/GenBank/DDBJ databases">
        <title>B98-5 Cell Line De Novo Hybrid Assembly: An Optical Mapping Approach.</title>
        <authorList>
            <person name="Kananen K."/>
            <person name="Auerbach J.A."/>
            <person name="Kautto E."/>
            <person name="Blachly J.S."/>
        </authorList>
    </citation>
    <scope>NUCLEOTIDE SEQUENCE [LARGE SCALE GENOMIC DNA]</scope>
    <source>
        <strain evidence="2">B95-8</strain>
        <tissue evidence="2">Cell line</tissue>
    </source>
</reference>
<feature type="region of interest" description="Disordered" evidence="1">
    <location>
        <begin position="1"/>
        <end position="21"/>
    </location>
</feature>